<name>G1QFK4_MYOLU</name>
<keyword evidence="2" id="KW-0677">Repeat</keyword>
<dbReference type="Pfam" id="PF00096">
    <property type="entry name" value="zf-C2H2"/>
    <property type="match status" value="2"/>
</dbReference>
<dbReference type="EMBL" id="AAPE02059746">
    <property type="status" value="NOT_ANNOTATED_CDS"/>
    <property type="molecule type" value="Genomic_DNA"/>
</dbReference>
<accession>G1QFK4</accession>
<evidence type="ECO:0000256" key="3">
    <source>
        <dbReference type="ARBA" id="ARBA00022771"/>
    </source>
</evidence>
<reference evidence="11" key="3">
    <citation type="submission" date="2025-09" db="UniProtKB">
        <authorList>
            <consortium name="Ensembl"/>
        </authorList>
    </citation>
    <scope>IDENTIFICATION</scope>
</reference>
<dbReference type="SMART" id="SM00431">
    <property type="entry name" value="SCAN"/>
    <property type="match status" value="1"/>
</dbReference>
<dbReference type="STRING" id="59463.ENSMLUP00000022487"/>
<evidence type="ECO:0000259" key="9">
    <source>
        <dbReference type="PROSITE" id="PS50157"/>
    </source>
</evidence>
<evidence type="ECO:0000313" key="11">
    <source>
        <dbReference type="Ensembl" id="ENSMLUP00000022487.1"/>
    </source>
</evidence>
<dbReference type="SMART" id="SM00355">
    <property type="entry name" value="ZnF_C2H2"/>
    <property type="match status" value="2"/>
</dbReference>
<evidence type="ECO:0000259" key="10">
    <source>
        <dbReference type="PROSITE" id="PS50804"/>
    </source>
</evidence>
<dbReference type="FunFam" id="3.30.160.60:FF:000180">
    <property type="entry name" value="Zinc finger protein 689"/>
    <property type="match status" value="1"/>
</dbReference>
<dbReference type="InterPro" id="IPR003309">
    <property type="entry name" value="SCAN_dom"/>
</dbReference>
<keyword evidence="3 6" id="KW-0863">Zinc-finger</keyword>
<dbReference type="GO" id="GO:0000981">
    <property type="term" value="F:DNA-binding transcription factor activity, RNA polymerase II-specific"/>
    <property type="evidence" value="ECO:0007669"/>
    <property type="project" value="TreeGrafter"/>
</dbReference>
<dbReference type="InterPro" id="IPR013087">
    <property type="entry name" value="Znf_C2H2_type"/>
</dbReference>
<dbReference type="PROSITE" id="PS50804">
    <property type="entry name" value="SCAN_BOX"/>
    <property type="match status" value="1"/>
</dbReference>
<feature type="domain" description="C2H2-type" evidence="9">
    <location>
        <begin position="305"/>
        <end position="332"/>
    </location>
</feature>
<evidence type="ECO:0000256" key="8">
    <source>
        <dbReference type="SAM" id="MobiDB-lite"/>
    </source>
</evidence>
<dbReference type="GO" id="GO:0008270">
    <property type="term" value="F:zinc ion binding"/>
    <property type="evidence" value="ECO:0007669"/>
    <property type="project" value="UniProtKB-KW"/>
</dbReference>
<dbReference type="Ensembl" id="ENSMLUT00000029858.1">
    <property type="protein sequence ID" value="ENSMLUP00000022487.1"/>
    <property type="gene ID" value="ENSMLUG00000023465.1"/>
</dbReference>
<reference evidence="11 12" key="1">
    <citation type="journal article" date="2011" name="Nature">
        <title>A high-resolution map of human evolutionary constraint using 29 mammals.</title>
        <authorList>
            <person name="Lindblad-Toh K."/>
            <person name="Garber M."/>
            <person name="Zuk O."/>
            <person name="Lin M.F."/>
            <person name="Parker B.J."/>
            <person name="Washietl S."/>
            <person name="Kheradpour P."/>
            <person name="Ernst J."/>
            <person name="Jordan G."/>
            <person name="Mauceli E."/>
            <person name="Ward L.D."/>
            <person name="Lowe C.B."/>
            <person name="Holloway A.K."/>
            <person name="Clamp M."/>
            <person name="Gnerre S."/>
            <person name="Alfoldi J."/>
            <person name="Beal K."/>
            <person name="Chang J."/>
            <person name="Clawson H."/>
            <person name="Cuff J."/>
            <person name="Di Palma F."/>
            <person name="Fitzgerald S."/>
            <person name="Flicek P."/>
            <person name="Guttman M."/>
            <person name="Hubisz M.J."/>
            <person name="Jaffe D.B."/>
            <person name="Jungreis I."/>
            <person name="Kent W.J."/>
            <person name="Kostka D."/>
            <person name="Lara M."/>
            <person name="Martins A.L."/>
            <person name="Massingham T."/>
            <person name="Moltke I."/>
            <person name="Raney B.J."/>
            <person name="Rasmussen M.D."/>
            <person name="Robinson J."/>
            <person name="Stark A."/>
            <person name="Vilella A.J."/>
            <person name="Wen J."/>
            <person name="Xie X."/>
            <person name="Zody M.C."/>
            <person name="Baldwin J."/>
            <person name="Bloom T."/>
            <person name="Chin C.W."/>
            <person name="Heiman D."/>
            <person name="Nicol R."/>
            <person name="Nusbaum C."/>
            <person name="Young S."/>
            <person name="Wilkinson J."/>
            <person name="Worley K.C."/>
            <person name="Kovar C.L."/>
            <person name="Muzny D.M."/>
            <person name="Gibbs R.A."/>
            <person name="Cree A."/>
            <person name="Dihn H.H."/>
            <person name="Fowler G."/>
            <person name="Jhangiani S."/>
            <person name="Joshi V."/>
            <person name="Lee S."/>
            <person name="Lewis L.R."/>
            <person name="Nazareth L.V."/>
            <person name="Okwuonu G."/>
            <person name="Santibanez J."/>
            <person name="Warren W.C."/>
            <person name="Mardis E.R."/>
            <person name="Weinstock G.M."/>
            <person name="Wilson R.K."/>
            <person name="Delehaunty K."/>
            <person name="Dooling D."/>
            <person name="Fronik C."/>
            <person name="Fulton L."/>
            <person name="Fulton B."/>
            <person name="Graves T."/>
            <person name="Minx P."/>
            <person name="Sodergren E."/>
            <person name="Birney E."/>
            <person name="Margulies E.H."/>
            <person name="Herrero J."/>
            <person name="Green E.D."/>
            <person name="Haussler D."/>
            <person name="Siepel A."/>
            <person name="Goldman N."/>
            <person name="Pollard K.S."/>
            <person name="Pedersen J.S."/>
            <person name="Lander E.S."/>
            <person name="Kellis M."/>
        </authorList>
    </citation>
    <scope>NUCLEOTIDE SEQUENCE [LARGE SCALE GENOMIC DNA]</scope>
</reference>
<feature type="domain" description="SCAN box" evidence="10">
    <location>
        <begin position="1"/>
        <end position="74"/>
    </location>
</feature>
<feature type="domain" description="C2H2-type" evidence="9">
    <location>
        <begin position="277"/>
        <end position="304"/>
    </location>
</feature>
<dbReference type="HOGENOM" id="CLU_002678_49_11_1"/>
<dbReference type="PROSITE" id="PS50157">
    <property type="entry name" value="ZINC_FINGER_C2H2_2"/>
    <property type="match status" value="2"/>
</dbReference>
<evidence type="ECO:0000256" key="5">
    <source>
        <dbReference type="ARBA" id="ARBA00023242"/>
    </source>
</evidence>
<proteinExistence type="predicted"/>
<evidence type="ECO:0000256" key="2">
    <source>
        <dbReference type="ARBA" id="ARBA00022737"/>
    </source>
</evidence>
<dbReference type="Gene3D" id="3.30.160.60">
    <property type="entry name" value="Classic Zinc Finger"/>
    <property type="match status" value="3"/>
</dbReference>
<dbReference type="InParanoid" id="G1QFK4"/>
<dbReference type="GO" id="GO:0000978">
    <property type="term" value="F:RNA polymerase II cis-regulatory region sequence-specific DNA binding"/>
    <property type="evidence" value="ECO:0007669"/>
    <property type="project" value="TreeGrafter"/>
</dbReference>
<organism evidence="11 12">
    <name type="scientific">Myotis lucifugus</name>
    <name type="common">Little brown bat</name>
    <dbReference type="NCBI Taxonomy" id="59463"/>
    <lineage>
        <taxon>Eukaryota</taxon>
        <taxon>Metazoa</taxon>
        <taxon>Chordata</taxon>
        <taxon>Craniata</taxon>
        <taxon>Vertebrata</taxon>
        <taxon>Euteleostomi</taxon>
        <taxon>Mammalia</taxon>
        <taxon>Eutheria</taxon>
        <taxon>Laurasiatheria</taxon>
        <taxon>Chiroptera</taxon>
        <taxon>Yangochiroptera</taxon>
        <taxon>Vespertilionidae</taxon>
        <taxon>Myotis</taxon>
    </lineage>
</organism>
<dbReference type="AlphaFoldDB" id="G1QFK4"/>
<feature type="region of interest" description="Disordered" evidence="8">
    <location>
        <begin position="184"/>
        <end position="272"/>
    </location>
</feature>
<evidence type="ECO:0000313" key="12">
    <source>
        <dbReference type="Proteomes" id="UP000001074"/>
    </source>
</evidence>
<dbReference type="OMA" id="SETWHIS"/>
<dbReference type="InterPro" id="IPR036236">
    <property type="entry name" value="Znf_C2H2_sf"/>
</dbReference>
<dbReference type="SUPFAM" id="SSF57667">
    <property type="entry name" value="beta-beta-alpha zinc fingers"/>
    <property type="match status" value="2"/>
</dbReference>
<evidence type="ECO:0000256" key="4">
    <source>
        <dbReference type="ARBA" id="ARBA00022833"/>
    </source>
</evidence>
<evidence type="ECO:0000256" key="1">
    <source>
        <dbReference type="ARBA" id="ARBA00022723"/>
    </source>
</evidence>
<dbReference type="PANTHER" id="PTHR23235:SF120">
    <property type="entry name" value="KRUPPEL-LIKE FACTOR 15"/>
    <property type="match status" value="1"/>
</dbReference>
<dbReference type="eggNOG" id="KOG1721">
    <property type="taxonomic scope" value="Eukaryota"/>
</dbReference>
<keyword evidence="4" id="KW-0862">Zinc</keyword>
<evidence type="ECO:0000256" key="7">
    <source>
        <dbReference type="PROSITE-ProRule" id="PRU00187"/>
    </source>
</evidence>
<dbReference type="PROSITE" id="PS00028">
    <property type="entry name" value="ZINC_FINGER_C2H2_1"/>
    <property type="match status" value="2"/>
</dbReference>
<evidence type="ECO:0000256" key="6">
    <source>
        <dbReference type="PROSITE-ProRule" id="PRU00042"/>
    </source>
</evidence>
<dbReference type="SUPFAM" id="SSF47353">
    <property type="entry name" value="Retrovirus capsid dimerization domain-like"/>
    <property type="match status" value="1"/>
</dbReference>
<feature type="compositionally biased region" description="Polar residues" evidence="8">
    <location>
        <begin position="249"/>
        <end position="261"/>
    </location>
</feature>
<dbReference type="PANTHER" id="PTHR23235">
    <property type="entry name" value="KRUEPPEL-LIKE TRANSCRIPTION FACTOR"/>
    <property type="match status" value="1"/>
</dbReference>
<keyword evidence="1" id="KW-0479">Metal-binding</keyword>
<reference evidence="11" key="2">
    <citation type="submission" date="2025-08" db="UniProtKB">
        <authorList>
            <consortium name="Ensembl"/>
        </authorList>
    </citation>
    <scope>IDENTIFICATION</scope>
</reference>
<dbReference type="Gene3D" id="1.10.4020.10">
    <property type="entry name" value="DNA breaking-rejoining enzymes"/>
    <property type="match status" value="1"/>
</dbReference>
<keyword evidence="5 7" id="KW-0539">Nucleus</keyword>
<keyword evidence="12" id="KW-1185">Reference proteome</keyword>
<sequence>FRAFQHPTDADPLQSMNTMSALLHRWLRPDVLTKKQILDKLLLEKFMTCMPLELQVLVRERRVQSFEELKVLLRKSVRNVMFNPPWLPIPGEYGNWACRAMIIVSSISELETRRLNEPIVDAPSAGSPPGHPAWSSIGDGWLSMPSLLYHRLLGALRSKFSECFLSGDLVKTEGEQNPLERIGLERVDASDVPPTHAPETQALSQRPKRRGSGNPGGATKRKRDNTPTPQEEPQEGAMSLDRGEVTRQHGCNSVGASSTMEPTGHAVGKEPRRKVPYECQDCGKRFSYKSQLDLHRRTHTGERPFQCLVCSKGFIQSSDLRVHQMTHTGEKPFCCTVCLKRFTHNC</sequence>
<protein>
    <submittedName>
        <fullName evidence="11">Uncharacterized protein</fullName>
    </submittedName>
</protein>
<comment type="subcellular location">
    <subcellularLocation>
        <location evidence="7">Nucleus</location>
    </subcellularLocation>
</comment>
<dbReference type="FunFam" id="3.30.160.60:FF:000848">
    <property type="entry name" value="Zinc finger protein 35"/>
    <property type="match status" value="1"/>
</dbReference>
<dbReference type="GO" id="GO:0005634">
    <property type="term" value="C:nucleus"/>
    <property type="evidence" value="ECO:0007669"/>
    <property type="project" value="UniProtKB-SubCell"/>
</dbReference>
<dbReference type="GeneTree" id="ENSGT00940000163048"/>
<dbReference type="Pfam" id="PF02023">
    <property type="entry name" value="SCAN"/>
    <property type="match status" value="1"/>
</dbReference>
<dbReference type="InterPro" id="IPR038269">
    <property type="entry name" value="SCAN_sf"/>
</dbReference>
<dbReference type="Proteomes" id="UP000001074">
    <property type="component" value="Unassembled WGS sequence"/>
</dbReference>